<reference evidence="8 9" key="1">
    <citation type="submission" date="2023-02" db="EMBL/GenBank/DDBJ databases">
        <title>Dictyobacter halimunensis sp. nov., a new member of the class Ktedonobacteria from forest soil in a geothermal area.</title>
        <authorList>
            <person name="Rachmania M.K."/>
            <person name="Ningsih F."/>
            <person name="Sakai Y."/>
            <person name="Yabe S."/>
            <person name="Yokota A."/>
            <person name="Sjamsuridzal W."/>
        </authorList>
    </citation>
    <scope>NUCLEOTIDE SEQUENCE [LARGE SCALE GENOMIC DNA]</scope>
    <source>
        <strain evidence="8 9">S3.2.2.5</strain>
    </source>
</reference>
<feature type="domain" description="RNA polymerase sigma-70 region 2" evidence="6">
    <location>
        <begin position="60"/>
        <end position="126"/>
    </location>
</feature>
<dbReference type="Pfam" id="PF08281">
    <property type="entry name" value="Sigma70_r4_2"/>
    <property type="match status" value="1"/>
</dbReference>
<evidence type="ECO:0000256" key="5">
    <source>
        <dbReference type="SAM" id="MobiDB-lite"/>
    </source>
</evidence>
<dbReference type="PANTHER" id="PTHR43133">
    <property type="entry name" value="RNA POLYMERASE ECF-TYPE SIGMA FACTO"/>
    <property type="match status" value="1"/>
</dbReference>
<proteinExistence type="inferred from homology"/>
<dbReference type="NCBIfam" id="TIGR02937">
    <property type="entry name" value="sigma70-ECF"/>
    <property type="match status" value="1"/>
</dbReference>
<keyword evidence="3" id="KW-0731">Sigma factor</keyword>
<evidence type="ECO:0000259" key="6">
    <source>
        <dbReference type="Pfam" id="PF04542"/>
    </source>
</evidence>
<evidence type="ECO:0000256" key="1">
    <source>
        <dbReference type="ARBA" id="ARBA00010641"/>
    </source>
</evidence>
<dbReference type="SUPFAM" id="SSF88659">
    <property type="entry name" value="Sigma3 and sigma4 domains of RNA polymerase sigma factors"/>
    <property type="match status" value="1"/>
</dbReference>
<dbReference type="InterPro" id="IPR013249">
    <property type="entry name" value="RNA_pol_sigma70_r4_t2"/>
</dbReference>
<name>A0ABQ6FWK2_9CHLR</name>
<comment type="caution">
    <text evidence="8">The sequence shown here is derived from an EMBL/GenBank/DDBJ whole genome shotgun (WGS) entry which is preliminary data.</text>
</comment>
<dbReference type="InterPro" id="IPR039425">
    <property type="entry name" value="RNA_pol_sigma-70-like"/>
</dbReference>
<evidence type="ECO:0000256" key="3">
    <source>
        <dbReference type="ARBA" id="ARBA00023082"/>
    </source>
</evidence>
<feature type="region of interest" description="Disordered" evidence="5">
    <location>
        <begin position="1"/>
        <end position="29"/>
    </location>
</feature>
<dbReference type="InterPro" id="IPR013324">
    <property type="entry name" value="RNA_pol_sigma_r3/r4-like"/>
</dbReference>
<evidence type="ECO:0000313" key="8">
    <source>
        <dbReference type="EMBL" id="GLV56881.1"/>
    </source>
</evidence>
<keyword evidence="4" id="KW-0804">Transcription</keyword>
<dbReference type="Pfam" id="PF04542">
    <property type="entry name" value="Sigma70_r2"/>
    <property type="match status" value="1"/>
</dbReference>
<feature type="compositionally biased region" description="Polar residues" evidence="5">
    <location>
        <begin position="9"/>
        <end position="21"/>
    </location>
</feature>
<accession>A0ABQ6FWK2</accession>
<dbReference type="InterPro" id="IPR014284">
    <property type="entry name" value="RNA_pol_sigma-70_dom"/>
</dbReference>
<evidence type="ECO:0000259" key="7">
    <source>
        <dbReference type="Pfam" id="PF08281"/>
    </source>
</evidence>
<feature type="domain" description="RNA polymerase sigma factor 70 region 4 type 2" evidence="7">
    <location>
        <begin position="159"/>
        <end position="210"/>
    </location>
</feature>
<keyword evidence="2" id="KW-0805">Transcription regulation</keyword>
<comment type="similarity">
    <text evidence="1">Belongs to the sigma-70 factor family. ECF subfamily.</text>
</comment>
<dbReference type="Proteomes" id="UP001344906">
    <property type="component" value="Unassembled WGS sequence"/>
</dbReference>
<evidence type="ECO:0008006" key="10">
    <source>
        <dbReference type="Google" id="ProtNLM"/>
    </source>
</evidence>
<organism evidence="8 9">
    <name type="scientific">Dictyobacter halimunensis</name>
    <dbReference type="NCBI Taxonomy" id="3026934"/>
    <lineage>
        <taxon>Bacteria</taxon>
        <taxon>Bacillati</taxon>
        <taxon>Chloroflexota</taxon>
        <taxon>Ktedonobacteria</taxon>
        <taxon>Ktedonobacterales</taxon>
        <taxon>Dictyobacteraceae</taxon>
        <taxon>Dictyobacter</taxon>
    </lineage>
</organism>
<dbReference type="SUPFAM" id="SSF88946">
    <property type="entry name" value="Sigma2 domain of RNA polymerase sigma factors"/>
    <property type="match status" value="1"/>
</dbReference>
<sequence length="242" mass="27184">MTDLAGTKNIVTQHNSRPSAQGSGGGPALAGDYSSDDGAWQAEMVTQFLSGNEYAFTQIVDRYGSLLLRTAYLLVHDEEVARDIVQDSFILAWKNAAKLRERQHLRAWLLRIVVNQATSIKRQLARRTALFKEHFIPSTVEQSEEVAVIQTTSIDDSLDIAQAIGKLPLNQRSVLILFYYHKMTMPEIAETLGVAENTLRKRLQAAHEKLRRILQTDAAYASTNISPTTYLPAPIRYRGEKR</sequence>
<evidence type="ECO:0000313" key="9">
    <source>
        <dbReference type="Proteomes" id="UP001344906"/>
    </source>
</evidence>
<dbReference type="Gene3D" id="1.10.10.10">
    <property type="entry name" value="Winged helix-like DNA-binding domain superfamily/Winged helix DNA-binding domain"/>
    <property type="match status" value="1"/>
</dbReference>
<evidence type="ECO:0000256" key="4">
    <source>
        <dbReference type="ARBA" id="ARBA00023163"/>
    </source>
</evidence>
<dbReference type="EMBL" id="BSRI01000002">
    <property type="protein sequence ID" value="GLV56881.1"/>
    <property type="molecule type" value="Genomic_DNA"/>
</dbReference>
<dbReference type="InterPro" id="IPR007627">
    <property type="entry name" value="RNA_pol_sigma70_r2"/>
</dbReference>
<keyword evidence="9" id="KW-1185">Reference proteome</keyword>
<dbReference type="PANTHER" id="PTHR43133:SF51">
    <property type="entry name" value="RNA POLYMERASE SIGMA FACTOR"/>
    <property type="match status" value="1"/>
</dbReference>
<protein>
    <recommendedName>
        <fullName evidence="10">RNA polymerase sigma factor</fullName>
    </recommendedName>
</protein>
<dbReference type="InterPro" id="IPR036388">
    <property type="entry name" value="WH-like_DNA-bd_sf"/>
</dbReference>
<dbReference type="CDD" id="cd06171">
    <property type="entry name" value="Sigma70_r4"/>
    <property type="match status" value="1"/>
</dbReference>
<dbReference type="Gene3D" id="1.10.1740.10">
    <property type="match status" value="1"/>
</dbReference>
<gene>
    <name evidence="8" type="ORF">KDH_37200</name>
</gene>
<dbReference type="InterPro" id="IPR013325">
    <property type="entry name" value="RNA_pol_sigma_r2"/>
</dbReference>
<evidence type="ECO:0000256" key="2">
    <source>
        <dbReference type="ARBA" id="ARBA00023015"/>
    </source>
</evidence>